<comment type="similarity">
    <text evidence="2">Belongs to the TFIIB family.</text>
</comment>
<dbReference type="InterPro" id="IPR013763">
    <property type="entry name" value="Cyclin-like_dom"/>
</dbReference>
<dbReference type="AlphaFoldDB" id="A0ABC8UN68"/>
<dbReference type="Pfam" id="PF00382">
    <property type="entry name" value="TFIIB"/>
    <property type="match status" value="2"/>
</dbReference>
<dbReference type="InterPro" id="IPR000812">
    <property type="entry name" value="TFIIB"/>
</dbReference>
<dbReference type="FunFam" id="1.10.472.170:FF:000002">
    <property type="entry name" value="Transcription initiation factor IIB"/>
    <property type="match status" value="1"/>
</dbReference>
<dbReference type="InterPro" id="IPR036915">
    <property type="entry name" value="Cyclin-like_sf"/>
</dbReference>
<dbReference type="GO" id="GO:0008270">
    <property type="term" value="F:zinc ion binding"/>
    <property type="evidence" value="ECO:0007669"/>
    <property type="project" value="UniProtKB-KW"/>
</dbReference>
<evidence type="ECO:0000256" key="4">
    <source>
        <dbReference type="ARBA" id="ARBA00022737"/>
    </source>
</evidence>
<keyword evidence="4" id="KW-0677">Repeat</keyword>
<name>A0ABC8UN68_9AQUA</name>
<dbReference type="Gene3D" id="1.10.472.170">
    <property type="match status" value="1"/>
</dbReference>
<evidence type="ECO:0000259" key="11">
    <source>
        <dbReference type="PROSITE" id="PS51134"/>
    </source>
</evidence>
<protein>
    <recommendedName>
        <fullName evidence="11">TFIIB-type domain-containing protein</fullName>
    </recommendedName>
</protein>
<accession>A0ABC8UN68</accession>
<evidence type="ECO:0000256" key="2">
    <source>
        <dbReference type="ARBA" id="ARBA00010857"/>
    </source>
</evidence>
<dbReference type="SUPFAM" id="SSF57783">
    <property type="entry name" value="Zinc beta-ribbon"/>
    <property type="match status" value="1"/>
</dbReference>
<proteinExistence type="inferred from homology"/>
<dbReference type="FunFam" id="1.10.472.10:FF:000043">
    <property type="entry name" value="Transcription initiation factor IIB"/>
    <property type="match status" value="1"/>
</dbReference>
<evidence type="ECO:0000313" key="12">
    <source>
        <dbReference type="EMBL" id="CAK9182424.1"/>
    </source>
</evidence>
<gene>
    <name evidence="12" type="ORF">ILEXP_LOCUS52570</name>
    <name evidence="13" type="ORF">ILEXP_LOCUS53778</name>
</gene>
<evidence type="ECO:0000256" key="10">
    <source>
        <dbReference type="PROSITE-ProRule" id="PRU00469"/>
    </source>
</evidence>
<keyword evidence="5 10" id="KW-0863">Zinc-finger</keyword>
<feature type="domain" description="TFIIB-type" evidence="11">
    <location>
        <begin position="5"/>
        <end position="37"/>
    </location>
</feature>
<dbReference type="Pfam" id="PF08271">
    <property type="entry name" value="Zn_Ribbon_TF"/>
    <property type="match status" value="1"/>
</dbReference>
<dbReference type="Proteomes" id="UP001642360">
    <property type="component" value="Unassembled WGS sequence"/>
</dbReference>
<dbReference type="Gene3D" id="1.10.472.10">
    <property type="entry name" value="Cyclin-like"/>
    <property type="match status" value="1"/>
</dbReference>
<evidence type="ECO:0000256" key="8">
    <source>
        <dbReference type="ARBA" id="ARBA00023163"/>
    </source>
</evidence>
<keyword evidence="14" id="KW-1185">Reference proteome</keyword>
<evidence type="ECO:0000256" key="1">
    <source>
        <dbReference type="ARBA" id="ARBA00004123"/>
    </source>
</evidence>
<evidence type="ECO:0000313" key="13">
    <source>
        <dbReference type="EMBL" id="CAK9183511.1"/>
    </source>
</evidence>
<dbReference type="EMBL" id="CAUOFW020008335">
    <property type="protein sequence ID" value="CAK9182424.1"/>
    <property type="molecule type" value="Genomic_DNA"/>
</dbReference>
<evidence type="ECO:0000256" key="7">
    <source>
        <dbReference type="ARBA" id="ARBA00023015"/>
    </source>
</evidence>
<evidence type="ECO:0000313" key="14">
    <source>
        <dbReference type="Proteomes" id="UP001642360"/>
    </source>
</evidence>
<dbReference type="GO" id="GO:0005634">
    <property type="term" value="C:nucleus"/>
    <property type="evidence" value="ECO:0007669"/>
    <property type="project" value="UniProtKB-SubCell"/>
</dbReference>
<dbReference type="InterPro" id="IPR013137">
    <property type="entry name" value="Znf_TFIIB"/>
</dbReference>
<keyword evidence="6" id="KW-0862">Zinc</keyword>
<dbReference type="PANTHER" id="PTHR11618">
    <property type="entry name" value="TRANSCRIPTION INITIATION FACTOR IIB-RELATED"/>
    <property type="match status" value="1"/>
</dbReference>
<dbReference type="PRINTS" id="PR00685">
    <property type="entry name" value="TIFACTORIIB"/>
</dbReference>
<dbReference type="FunFam" id="1.10.472.10:FF:000019">
    <property type="entry name" value="transcription initiation factor IIB"/>
    <property type="match status" value="1"/>
</dbReference>
<evidence type="ECO:0000256" key="3">
    <source>
        <dbReference type="ARBA" id="ARBA00022723"/>
    </source>
</evidence>
<dbReference type="PANTHER" id="PTHR11618:SF50">
    <property type="entry name" value="TRANSCRIPTION INITIATION FACTOR IIB-2-LIKE"/>
    <property type="match status" value="1"/>
</dbReference>
<dbReference type="SMART" id="SM00385">
    <property type="entry name" value="CYCLIN"/>
    <property type="match status" value="1"/>
</dbReference>
<dbReference type="SUPFAM" id="SSF47954">
    <property type="entry name" value="Cyclin-like"/>
    <property type="match status" value="2"/>
</dbReference>
<reference evidence="12 14" key="1">
    <citation type="submission" date="2024-02" db="EMBL/GenBank/DDBJ databases">
        <authorList>
            <person name="Vignale AGUSTIN F."/>
            <person name="Sosa J E."/>
            <person name="Modenutti C."/>
        </authorList>
    </citation>
    <scope>NUCLEOTIDE SEQUENCE [LARGE SCALE GENOMIC DNA]</scope>
</reference>
<comment type="subcellular location">
    <subcellularLocation>
        <location evidence="1">Nucleus</location>
    </subcellularLocation>
</comment>
<keyword evidence="8" id="KW-0804">Transcription</keyword>
<dbReference type="CDD" id="cd20551">
    <property type="entry name" value="CYCLIN_TFIIB_rpt1"/>
    <property type="match status" value="1"/>
</dbReference>
<evidence type="ECO:0000256" key="5">
    <source>
        <dbReference type="ARBA" id="ARBA00022771"/>
    </source>
</evidence>
<organism evidence="12 14">
    <name type="scientific">Ilex paraguariensis</name>
    <name type="common">yerba mate</name>
    <dbReference type="NCBI Taxonomy" id="185542"/>
    <lineage>
        <taxon>Eukaryota</taxon>
        <taxon>Viridiplantae</taxon>
        <taxon>Streptophyta</taxon>
        <taxon>Embryophyta</taxon>
        <taxon>Tracheophyta</taxon>
        <taxon>Spermatophyta</taxon>
        <taxon>Magnoliopsida</taxon>
        <taxon>eudicotyledons</taxon>
        <taxon>Gunneridae</taxon>
        <taxon>Pentapetalae</taxon>
        <taxon>asterids</taxon>
        <taxon>campanulids</taxon>
        <taxon>Aquifoliales</taxon>
        <taxon>Aquifoliaceae</taxon>
        <taxon>Ilex</taxon>
    </lineage>
</organism>
<keyword evidence="3" id="KW-0479">Metal-binding</keyword>
<dbReference type="PROSITE" id="PS51134">
    <property type="entry name" value="ZF_TFIIB"/>
    <property type="match status" value="1"/>
</dbReference>
<keyword evidence="7" id="KW-0805">Transcription regulation</keyword>
<sequence length="319" mass="35263">MNPAGDLFCTDCRSYTELVFDHSAGDVVCSECGLVLESRSVDETSEWRTFADDSGDHDPVRVGEPANPLLSGGGLSTVISMPVGSRGHSSIMRLQNRGGDPDRSLLMVFKSIANMSDRLSLVTAIKDRAKEIYKRLDDQKCTRGRNLDCLVAACIYIACRQEGKPRTVKEICSVANGATKKEIGRAKEFIVKQLKVEMGQCMEIGTIHAGDYLRRFCFLLGMSHAEIKAGQETVQKLEEMDIRRSPISIAAAIIYMISQLSNAKKPLRDSVYADISIASTVAEVTVKNAYKDLYPHASRIIPEWYAKEKDLKNLCSPKT</sequence>
<dbReference type="InterPro" id="IPR013150">
    <property type="entry name" value="TFIIB_cyclin"/>
</dbReference>
<comment type="caution">
    <text evidence="12">The sequence shown here is derived from an EMBL/GenBank/DDBJ whole genome shotgun (WGS) entry which is preliminary data.</text>
</comment>
<evidence type="ECO:0000256" key="6">
    <source>
        <dbReference type="ARBA" id="ARBA00022833"/>
    </source>
</evidence>
<dbReference type="EMBL" id="CAUOFW020008668">
    <property type="protein sequence ID" value="CAK9183511.1"/>
    <property type="molecule type" value="Genomic_DNA"/>
</dbReference>
<evidence type="ECO:0000256" key="9">
    <source>
        <dbReference type="ARBA" id="ARBA00023242"/>
    </source>
</evidence>
<keyword evidence="9" id="KW-0539">Nucleus</keyword>